<feature type="signal peptide" evidence="6">
    <location>
        <begin position="1"/>
        <end position="19"/>
    </location>
</feature>
<feature type="compositionally biased region" description="Pro residues" evidence="5">
    <location>
        <begin position="96"/>
        <end position="110"/>
    </location>
</feature>
<evidence type="ECO:0000256" key="5">
    <source>
        <dbReference type="SAM" id="MobiDB-lite"/>
    </source>
</evidence>
<dbReference type="InterPro" id="IPR006665">
    <property type="entry name" value="OmpA-like"/>
</dbReference>
<keyword evidence="8" id="KW-0966">Cell projection</keyword>
<dbReference type="OrthoDB" id="1149075at2"/>
<keyword evidence="6" id="KW-0732">Signal</keyword>
<evidence type="ECO:0000256" key="6">
    <source>
        <dbReference type="SAM" id="SignalP"/>
    </source>
</evidence>
<dbReference type="Proteomes" id="UP000218899">
    <property type="component" value="Chromosome"/>
</dbReference>
<sequence>MHVTRVFACCALISLSGCATSTSTGPSPYPGYAVSDVSQVVRTGNDDCLRAGTPDPSVVVGECEPERVARQAPPAEPPPAAEAPPPEPAEVAAAPEPAPPAEAEPPPPAVSAPLAPEGTEQTAAAPPPAEPAAPPEPERTLEQIVLGTDAYFGFDQAELTDQAKRKLDTIVVERARTAEDPKVRIVGHADRIGEAGYNMNLSQRRADAVRTYLVEQGLNEAAIEIDARGETDPIVQCQGQTGASLIDCLQVNRRSEIEFSALEPVER</sequence>
<keyword evidence="2 4" id="KW-0472">Membrane</keyword>
<keyword evidence="3" id="KW-0998">Cell outer membrane</keyword>
<dbReference type="PROSITE" id="PS51123">
    <property type="entry name" value="OMPA_2"/>
    <property type="match status" value="1"/>
</dbReference>
<organism evidence="8 9">
    <name type="scientific">Sulfurifustis variabilis</name>
    <dbReference type="NCBI Taxonomy" id="1675686"/>
    <lineage>
        <taxon>Bacteria</taxon>
        <taxon>Pseudomonadati</taxon>
        <taxon>Pseudomonadota</taxon>
        <taxon>Gammaproteobacteria</taxon>
        <taxon>Acidiferrobacterales</taxon>
        <taxon>Acidiferrobacteraceae</taxon>
        <taxon>Sulfurifustis</taxon>
    </lineage>
</organism>
<dbReference type="InterPro" id="IPR036737">
    <property type="entry name" value="OmpA-like_sf"/>
</dbReference>
<keyword evidence="8" id="KW-0969">Cilium</keyword>
<keyword evidence="9" id="KW-1185">Reference proteome</keyword>
<dbReference type="SUPFAM" id="SSF103088">
    <property type="entry name" value="OmpA-like"/>
    <property type="match status" value="1"/>
</dbReference>
<dbReference type="PANTHER" id="PTHR30329">
    <property type="entry name" value="STATOR ELEMENT OF FLAGELLAR MOTOR COMPLEX"/>
    <property type="match status" value="1"/>
</dbReference>
<dbReference type="PROSITE" id="PS51257">
    <property type="entry name" value="PROKAR_LIPOPROTEIN"/>
    <property type="match status" value="1"/>
</dbReference>
<name>A0A1B4V341_9GAMM</name>
<dbReference type="InterPro" id="IPR050330">
    <property type="entry name" value="Bact_OuterMem_StrucFunc"/>
</dbReference>
<dbReference type="InterPro" id="IPR006664">
    <property type="entry name" value="OMP_bac"/>
</dbReference>
<evidence type="ECO:0000313" key="9">
    <source>
        <dbReference type="Proteomes" id="UP000218899"/>
    </source>
</evidence>
<evidence type="ECO:0000256" key="3">
    <source>
        <dbReference type="ARBA" id="ARBA00023237"/>
    </source>
</evidence>
<feature type="compositionally biased region" description="Pro residues" evidence="5">
    <location>
        <begin position="125"/>
        <end position="135"/>
    </location>
</feature>
<accession>A0A1B4V341</accession>
<dbReference type="PRINTS" id="PR01021">
    <property type="entry name" value="OMPADOMAIN"/>
</dbReference>
<dbReference type="Pfam" id="PF00691">
    <property type="entry name" value="OmpA"/>
    <property type="match status" value="1"/>
</dbReference>
<dbReference type="KEGG" id="sva:SVA_1404"/>
<dbReference type="AlphaFoldDB" id="A0A1B4V341"/>
<feature type="region of interest" description="Disordered" evidence="5">
    <location>
        <begin position="66"/>
        <end position="137"/>
    </location>
</feature>
<gene>
    <name evidence="8" type="ORF">SVA_1404</name>
</gene>
<feature type="domain" description="OmpA-like" evidence="7">
    <location>
        <begin position="139"/>
        <end position="263"/>
    </location>
</feature>
<evidence type="ECO:0000256" key="2">
    <source>
        <dbReference type="ARBA" id="ARBA00023136"/>
    </source>
</evidence>
<protein>
    <submittedName>
        <fullName evidence="8">Flagellar motor protein MotB</fullName>
    </submittedName>
</protein>
<proteinExistence type="predicted"/>
<evidence type="ECO:0000256" key="4">
    <source>
        <dbReference type="PROSITE-ProRule" id="PRU00473"/>
    </source>
</evidence>
<evidence type="ECO:0000256" key="1">
    <source>
        <dbReference type="ARBA" id="ARBA00004442"/>
    </source>
</evidence>
<dbReference type="PANTHER" id="PTHR30329:SF21">
    <property type="entry name" value="LIPOPROTEIN YIAD-RELATED"/>
    <property type="match status" value="1"/>
</dbReference>
<evidence type="ECO:0000313" key="8">
    <source>
        <dbReference type="EMBL" id="BAU47969.1"/>
    </source>
</evidence>
<evidence type="ECO:0000259" key="7">
    <source>
        <dbReference type="PROSITE" id="PS51123"/>
    </source>
</evidence>
<dbReference type="CDD" id="cd07185">
    <property type="entry name" value="OmpA_C-like"/>
    <property type="match status" value="1"/>
</dbReference>
<comment type="subcellular location">
    <subcellularLocation>
        <location evidence="1">Cell outer membrane</location>
    </subcellularLocation>
</comment>
<dbReference type="Gene3D" id="3.30.1330.60">
    <property type="entry name" value="OmpA-like domain"/>
    <property type="match status" value="1"/>
</dbReference>
<dbReference type="RefSeq" id="WP_096460526.1">
    <property type="nucleotide sequence ID" value="NZ_AP014936.1"/>
</dbReference>
<feature type="compositionally biased region" description="Pro residues" evidence="5">
    <location>
        <begin position="74"/>
        <end position="88"/>
    </location>
</feature>
<feature type="chain" id="PRO_5008571294" evidence="6">
    <location>
        <begin position="20"/>
        <end position="267"/>
    </location>
</feature>
<keyword evidence="8" id="KW-0282">Flagellum</keyword>
<dbReference type="EMBL" id="AP014936">
    <property type="protein sequence ID" value="BAU47969.1"/>
    <property type="molecule type" value="Genomic_DNA"/>
</dbReference>
<reference evidence="8 9" key="1">
    <citation type="submission" date="2015-08" db="EMBL/GenBank/DDBJ databases">
        <title>Complete genome sequence of Sulfurifustis variabilis.</title>
        <authorList>
            <person name="Miura A."/>
            <person name="Kojima H."/>
            <person name="Fukui M."/>
        </authorList>
    </citation>
    <scope>NUCLEOTIDE SEQUENCE [LARGE SCALE GENOMIC DNA]</scope>
    <source>
        <strain evidence="9">skN76</strain>
    </source>
</reference>
<dbReference type="GO" id="GO:0009279">
    <property type="term" value="C:cell outer membrane"/>
    <property type="evidence" value="ECO:0007669"/>
    <property type="project" value="UniProtKB-SubCell"/>
</dbReference>